<organism evidence="5">
    <name type="scientific">Siphoviridae sp. ctf8W5</name>
    <dbReference type="NCBI Taxonomy" id="2825595"/>
    <lineage>
        <taxon>Viruses</taxon>
        <taxon>Duplodnaviria</taxon>
        <taxon>Heunggongvirae</taxon>
        <taxon>Uroviricota</taxon>
        <taxon>Caudoviricetes</taxon>
    </lineage>
</organism>
<evidence type="ECO:0000313" key="5">
    <source>
        <dbReference type="EMBL" id="DAE14937.1"/>
    </source>
</evidence>
<dbReference type="Pfam" id="PF10145">
    <property type="entry name" value="PhageMin_Tail"/>
    <property type="match status" value="1"/>
</dbReference>
<feature type="domain" description="Phage tail tape measure protein" evidence="4">
    <location>
        <begin position="271"/>
        <end position="469"/>
    </location>
</feature>
<feature type="region of interest" description="Disordered" evidence="3">
    <location>
        <begin position="105"/>
        <end position="127"/>
    </location>
</feature>
<dbReference type="GO" id="GO:0098003">
    <property type="term" value="P:viral tail assembly"/>
    <property type="evidence" value="ECO:0007669"/>
    <property type="project" value="UniProtKB-KW"/>
</dbReference>
<dbReference type="PANTHER" id="PTHR37813">
    <property type="entry name" value="FELS-2 PROPHAGE PROTEIN"/>
    <property type="match status" value="1"/>
</dbReference>
<evidence type="ECO:0000256" key="3">
    <source>
        <dbReference type="SAM" id="MobiDB-lite"/>
    </source>
</evidence>
<name>A0A8S5Q7X2_9CAUD</name>
<evidence type="ECO:0000256" key="2">
    <source>
        <dbReference type="ARBA" id="ARBA00022612"/>
    </source>
</evidence>
<dbReference type="NCBIfam" id="TIGR01760">
    <property type="entry name" value="tape_meas_TP901"/>
    <property type="match status" value="1"/>
</dbReference>
<dbReference type="EMBL" id="BK015597">
    <property type="protein sequence ID" value="DAE14937.1"/>
    <property type="molecule type" value="Genomic_DNA"/>
</dbReference>
<protein>
    <submittedName>
        <fullName evidence="5">Minor tail protein</fullName>
    </submittedName>
</protein>
<dbReference type="PANTHER" id="PTHR37813:SF1">
    <property type="entry name" value="FELS-2 PROPHAGE PROTEIN"/>
    <property type="match status" value="1"/>
</dbReference>
<evidence type="ECO:0000259" key="4">
    <source>
        <dbReference type="Pfam" id="PF10145"/>
    </source>
</evidence>
<proteinExistence type="predicted"/>
<keyword evidence="1" id="KW-1245">Viral tail assembly</keyword>
<accession>A0A8S5Q7X2</accession>
<sequence>MGKSQIGALIRLEGEASFKASIQTCRSSISAMRAELKTIQANYKGNANGLEALTEMQNKYAEIQKTAAAQVERMSQAYEKSKQAENRAKDAMLEMLDSYEQASRELKEMKESGTASAEALEEQSKRADEAQAMYDAYAAQVEKAETRTNRFKRALADAKTEEQESKDAVQQYAAYIEEAKASADGAAHSLDEYGQAVKETGNAAGSAGSAIDTMRGVLGANFATSALSVVVDKLREAASYAVEVGKEFEGAMSKVEALSGATGADLEALKDKAAELGRNTSFSASEVAEAFSYMALAGFDTSQMLSSISGVLNLAKASEMDLGEASDIVTDYISAFGLSAKDAGHFVDVMATAMSKSNTDTAQLGEAYKNVASTAGQFGYSVEETTAALMTMSNVGVKGAEAGTSLNTLLVRIGTNTKNCADELKKYGVNIYDNNGNMKSLTSILTGIAEAMSKLTTEEQANLAKVIAGQNQYTGFLSVMQGLGDAAKQNGQSFEDYTEKLKNCDGAAQSMSETISNNLGGDILGLESATEGLGDAAYEYIKGPIRGAVQAVTDAVNDVTDAISPQVTEITRYADSVISETQRIQDSMDAADAKSAAGLDNYNEMLKYLDIIDSAREKQSLTEYETYQLNTAIKALSGSIPELNDYIDDTGRLLGLSDDEFKNLRKIMTTEYSQVLAQVIIERRNAYQQLMADSEIAMREAKSAYAEVSKEQGEAMKENLLTPLDWLKYKAGDKIGWYEKLFHGLGAADEVLKTKKAADDAAESYEAAKKQVKEYEKMFPELADTLDVVQDENGQWIVSMDEAADAAEENADRTTSAIGEVSDATDEMTDTVRDAVNTYIEKMDEMAAADPSDRIRDNLAAAAAEVKDFQNQMQNNLSSFSLFGDRSSLVEAYTTTNRDEMRKNMSWVLGSMRNYTQELDLLQKKGVSSDFINYLTSQGQAGLNYVHSLALASDAELKQFQSAFDEYNSYVQGANDNVKQLMTDYTEGIMAGVSDGYDAWHEFGIETTQGLFDAIQEATAAIANGSISGDINEAMQVVLQNNYNQRNQMDTSHGAAGGMIQSLQTRADAAKESANNILDRININVETHNYIDSDEVHMASTKQIREYNKITGSRR</sequence>
<dbReference type="InterPro" id="IPR010090">
    <property type="entry name" value="Phage_tape_meas"/>
</dbReference>
<reference evidence="5" key="1">
    <citation type="journal article" date="2021" name="Proc. Natl. Acad. Sci. U.S.A.">
        <title>A Catalog of Tens of Thousands of Viruses from Human Metagenomes Reveals Hidden Associations with Chronic Diseases.</title>
        <authorList>
            <person name="Tisza M.J."/>
            <person name="Buck C.B."/>
        </authorList>
    </citation>
    <scope>NUCLEOTIDE SEQUENCE</scope>
    <source>
        <strain evidence="5">Ctf8W5</strain>
    </source>
</reference>
<evidence type="ECO:0000256" key="1">
    <source>
        <dbReference type="ARBA" id="ARBA00022465"/>
    </source>
</evidence>
<keyword evidence="2" id="KW-1188">Viral release from host cell</keyword>